<evidence type="ECO:0000256" key="6">
    <source>
        <dbReference type="ARBA" id="ARBA00023136"/>
    </source>
</evidence>
<feature type="transmembrane region" description="Helical" evidence="9">
    <location>
        <begin position="499"/>
        <end position="518"/>
    </location>
</feature>
<dbReference type="PROSITE" id="PS50850">
    <property type="entry name" value="MFS"/>
    <property type="match status" value="1"/>
</dbReference>
<dbReference type="PROSITE" id="PS00217">
    <property type="entry name" value="SUGAR_TRANSPORT_2"/>
    <property type="match status" value="1"/>
</dbReference>
<dbReference type="EMBL" id="MU004484">
    <property type="protein sequence ID" value="KAF2649654.1"/>
    <property type="molecule type" value="Genomic_DNA"/>
</dbReference>
<evidence type="ECO:0000256" key="8">
    <source>
        <dbReference type="SAM" id="MobiDB-lite"/>
    </source>
</evidence>
<dbReference type="PANTHER" id="PTHR48020">
    <property type="entry name" value="PROTON MYO-INOSITOL COTRANSPORTER"/>
    <property type="match status" value="1"/>
</dbReference>
<evidence type="ECO:0000313" key="11">
    <source>
        <dbReference type="EMBL" id="KAF2649654.1"/>
    </source>
</evidence>
<keyword evidence="6 9" id="KW-0472">Membrane</keyword>
<keyword evidence="4 9" id="KW-0812">Transmembrane</keyword>
<dbReference type="NCBIfam" id="TIGR00879">
    <property type="entry name" value="SP"/>
    <property type="match status" value="1"/>
</dbReference>
<dbReference type="Gene3D" id="1.20.1250.20">
    <property type="entry name" value="MFS general substrate transporter like domains"/>
    <property type="match status" value="1"/>
</dbReference>
<evidence type="ECO:0000256" key="7">
    <source>
        <dbReference type="RuleBase" id="RU003346"/>
    </source>
</evidence>
<feature type="transmembrane region" description="Helical" evidence="9">
    <location>
        <begin position="431"/>
        <end position="455"/>
    </location>
</feature>
<dbReference type="OrthoDB" id="6339427at2759"/>
<evidence type="ECO:0000256" key="1">
    <source>
        <dbReference type="ARBA" id="ARBA00004141"/>
    </source>
</evidence>
<dbReference type="FunFam" id="1.20.1250.20:FF:000134">
    <property type="entry name" value="MFS sugar transporter protein"/>
    <property type="match status" value="1"/>
</dbReference>
<dbReference type="Pfam" id="PF00083">
    <property type="entry name" value="Sugar_tr"/>
    <property type="match status" value="1"/>
</dbReference>
<dbReference type="InterPro" id="IPR005829">
    <property type="entry name" value="Sugar_transporter_CS"/>
</dbReference>
<feature type="transmembrane region" description="Helical" evidence="9">
    <location>
        <begin position="129"/>
        <end position="145"/>
    </location>
</feature>
<evidence type="ECO:0000256" key="5">
    <source>
        <dbReference type="ARBA" id="ARBA00022989"/>
    </source>
</evidence>
<evidence type="ECO:0000259" key="10">
    <source>
        <dbReference type="PROSITE" id="PS50850"/>
    </source>
</evidence>
<dbReference type="InterPro" id="IPR005828">
    <property type="entry name" value="MFS_sugar_transport-like"/>
</dbReference>
<reference evidence="11" key="1">
    <citation type="journal article" date="2020" name="Stud. Mycol.">
        <title>101 Dothideomycetes genomes: a test case for predicting lifestyles and emergence of pathogens.</title>
        <authorList>
            <person name="Haridas S."/>
            <person name="Albert R."/>
            <person name="Binder M."/>
            <person name="Bloem J."/>
            <person name="Labutti K."/>
            <person name="Salamov A."/>
            <person name="Andreopoulos B."/>
            <person name="Baker S."/>
            <person name="Barry K."/>
            <person name="Bills G."/>
            <person name="Bluhm B."/>
            <person name="Cannon C."/>
            <person name="Castanera R."/>
            <person name="Culley D."/>
            <person name="Daum C."/>
            <person name="Ezra D."/>
            <person name="Gonzalez J."/>
            <person name="Henrissat B."/>
            <person name="Kuo A."/>
            <person name="Liang C."/>
            <person name="Lipzen A."/>
            <person name="Lutzoni F."/>
            <person name="Magnuson J."/>
            <person name="Mondo S."/>
            <person name="Nolan M."/>
            <person name="Ohm R."/>
            <person name="Pangilinan J."/>
            <person name="Park H.-J."/>
            <person name="Ramirez L."/>
            <person name="Alfaro M."/>
            <person name="Sun H."/>
            <person name="Tritt A."/>
            <person name="Yoshinaga Y."/>
            <person name="Zwiers L.-H."/>
            <person name="Turgeon B."/>
            <person name="Goodwin S."/>
            <person name="Spatafora J."/>
            <person name="Crous P."/>
            <person name="Grigoriev I."/>
        </authorList>
    </citation>
    <scope>NUCLEOTIDE SEQUENCE</scope>
    <source>
        <strain evidence="11">CBS 122681</strain>
    </source>
</reference>
<feature type="transmembrane region" description="Helical" evidence="9">
    <location>
        <begin position="157"/>
        <end position="176"/>
    </location>
</feature>
<dbReference type="InterPro" id="IPR050814">
    <property type="entry name" value="Myo-inositol_Transporter"/>
</dbReference>
<dbReference type="InterPro" id="IPR003663">
    <property type="entry name" value="Sugar/inositol_transpt"/>
</dbReference>
<comment type="similarity">
    <text evidence="2 7">Belongs to the major facilitator superfamily. Sugar transporter (TC 2.A.1.1) family.</text>
</comment>
<evidence type="ECO:0000256" key="2">
    <source>
        <dbReference type="ARBA" id="ARBA00010992"/>
    </source>
</evidence>
<feature type="transmembrane region" description="Helical" evidence="9">
    <location>
        <begin position="87"/>
        <end position="109"/>
    </location>
</feature>
<dbReference type="AlphaFoldDB" id="A0A6A6STX9"/>
<feature type="transmembrane region" description="Helical" evidence="9">
    <location>
        <begin position="337"/>
        <end position="361"/>
    </location>
</feature>
<feature type="transmembrane region" description="Helical" evidence="9">
    <location>
        <begin position="467"/>
        <end position="487"/>
    </location>
</feature>
<dbReference type="GO" id="GO:0022857">
    <property type="term" value="F:transmembrane transporter activity"/>
    <property type="evidence" value="ECO:0007669"/>
    <property type="project" value="InterPro"/>
</dbReference>
<dbReference type="SUPFAM" id="SSF103473">
    <property type="entry name" value="MFS general substrate transporter"/>
    <property type="match status" value="1"/>
</dbReference>
<evidence type="ECO:0000256" key="3">
    <source>
        <dbReference type="ARBA" id="ARBA00022448"/>
    </source>
</evidence>
<evidence type="ECO:0000256" key="9">
    <source>
        <dbReference type="SAM" id="Phobius"/>
    </source>
</evidence>
<dbReference type="GO" id="GO:0015798">
    <property type="term" value="P:myo-inositol transport"/>
    <property type="evidence" value="ECO:0007669"/>
    <property type="project" value="UniProtKB-ARBA"/>
</dbReference>
<dbReference type="GO" id="GO:0015791">
    <property type="term" value="P:polyol transmembrane transport"/>
    <property type="evidence" value="ECO:0007669"/>
    <property type="project" value="UniProtKB-ARBA"/>
</dbReference>
<feature type="domain" description="Major facilitator superfamily (MFS) profile" evidence="10">
    <location>
        <begin position="91"/>
        <end position="523"/>
    </location>
</feature>
<evidence type="ECO:0000256" key="4">
    <source>
        <dbReference type="ARBA" id="ARBA00022692"/>
    </source>
</evidence>
<feature type="transmembrane region" description="Helical" evidence="9">
    <location>
        <begin position="402"/>
        <end position="425"/>
    </location>
</feature>
<dbReference type="PANTHER" id="PTHR48020:SF9">
    <property type="entry name" value="MAJOR FACILITATOR SUPERFAMILY (MFS) PROFILE DOMAIN-CONTAINING PROTEIN"/>
    <property type="match status" value="1"/>
</dbReference>
<gene>
    <name evidence="11" type="ORF">K491DRAFT_610385</name>
</gene>
<feature type="transmembrane region" description="Helical" evidence="9">
    <location>
        <begin position="373"/>
        <end position="395"/>
    </location>
</feature>
<feature type="transmembrane region" description="Helical" evidence="9">
    <location>
        <begin position="182"/>
        <end position="204"/>
    </location>
</feature>
<keyword evidence="11" id="KW-0762">Sugar transport</keyword>
<comment type="subcellular location">
    <subcellularLocation>
        <location evidence="1">Membrane</location>
        <topology evidence="1">Multi-pass membrane protein</topology>
    </subcellularLocation>
</comment>
<proteinExistence type="inferred from homology"/>
<accession>A0A6A6STX9</accession>
<feature type="region of interest" description="Disordered" evidence="8">
    <location>
        <begin position="1"/>
        <end position="24"/>
    </location>
</feature>
<evidence type="ECO:0000313" key="12">
    <source>
        <dbReference type="Proteomes" id="UP000799324"/>
    </source>
</evidence>
<protein>
    <submittedName>
        <fullName evidence="11">Plastidic glucose transporter 4</fullName>
    </submittedName>
</protein>
<feature type="transmembrane region" description="Helical" evidence="9">
    <location>
        <begin position="244"/>
        <end position="265"/>
    </location>
</feature>
<name>A0A6A6STX9_9PLEO</name>
<dbReference type="InterPro" id="IPR036259">
    <property type="entry name" value="MFS_trans_sf"/>
</dbReference>
<dbReference type="Proteomes" id="UP000799324">
    <property type="component" value="Unassembled WGS sequence"/>
</dbReference>
<dbReference type="GO" id="GO:0016020">
    <property type="term" value="C:membrane"/>
    <property type="evidence" value="ECO:0007669"/>
    <property type="project" value="UniProtKB-SubCell"/>
</dbReference>
<feature type="transmembrane region" description="Helical" evidence="9">
    <location>
        <begin position="216"/>
        <end position="238"/>
    </location>
</feature>
<keyword evidence="5 9" id="KW-1133">Transmembrane helix</keyword>
<sequence>MDEKDFQTTSATPRPELPRNHTADWEIKGASRNASVAVDAQPKAQAERLEHGGWESDNLILELEKELETTGYKKGFLDLEFKDPRHFTWLLVAFASMGGLLSGLDQSLISGANLTLPGALHLNESQVSMVNSGMPLGAVAGAFLISPCNEYFGRRWAIIISCILYTIGGALEAGSINYGMMVAARVILGAGVGLEGGTVPVYVAETVERRLRGNLVSLYQFCIALGEVLGYAIAAMFISVPGNWRYILGSSLVFSTIMGVGILFMPESPRFLMHKGKTLEAFTVWKRIRGTATYEAREEFFVMKVSTEEEEAEVAAGRNGNYPWMDFITKPRARRAIIYANVMIFLGQFTGINAIMYYMSVLMSQVGFDTYDATYMSLVGGGSLLIGTIPAIFLMETCGRRFWAIAMLPGFFIGLVLVGVSYHIPSLGGTLGVYLTGLVIYEVFFGSYACLTWVIPSEVYPTYLRSYGMTTSAGWLFLSSFIVTYNFTGMQNTFTKTGLALGFYGGIAVLGWFYQIFFMPETKDKTLEEIDQLFQMPTSQLVRMNAKSAWEVTTDLCRFRFKKVFIENNRRRNAEGEPVQDLRPVAV</sequence>
<organism evidence="11 12">
    <name type="scientific">Lophiostoma macrostomum CBS 122681</name>
    <dbReference type="NCBI Taxonomy" id="1314788"/>
    <lineage>
        <taxon>Eukaryota</taxon>
        <taxon>Fungi</taxon>
        <taxon>Dikarya</taxon>
        <taxon>Ascomycota</taxon>
        <taxon>Pezizomycotina</taxon>
        <taxon>Dothideomycetes</taxon>
        <taxon>Pleosporomycetidae</taxon>
        <taxon>Pleosporales</taxon>
        <taxon>Lophiostomataceae</taxon>
        <taxon>Lophiostoma</taxon>
    </lineage>
</organism>
<keyword evidence="12" id="KW-1185">Reference proteome</keyword>
<dbReference type="InterPro" id="IPR020846">
    <property type="entry name" value="MFS_dom"/>
</dbReference>
<keyword evidence="3 7" id="KW-0813">Transport</keyword>
<dbReference type="PRINTS" id="PR00171">
    <property type="entry name" value="SUGRTRNSPORT"/>
</dbReference>